<dbReference type="SUPFAM" id="SSF53850">
    <property type="entry name" value="Periplasmic binding protein-like II"/>
    <property type="match status" value="1"/>
</dbReference>
<name>A0A7X4H0I4_9BURK</name>
<evidence type="ECO:0000256" key="2">
    <source>
        <dbReference type="ARBA" id="ARBA00023015"/>
    </source>
</evidence>
<accession>A0A7X4H0I4</accession>
<dbReference type="Gene3D" id="1.10.10.10">
    <property type="entry name" value="Winged helix-like DNA-binding domain superfamily/Winged helix DNA-binding domain"/>
    <property type="match status" value="1"/>
</dbReference>
<dbReference type="PANTHER" id="PTHR30537:SF5">
    <property type="entry name" value="HTH-TYPE TRANSCRIPTIONAL ACTIVATOR TTDR-RELATED"/>
    <property type="match status" value="1"/>
</dbReference>
<dbReference type="InterPro" id="IPR036390">
    <property type="entry name" value="WH_DNA-bd_sf"/>
</dbReference>
<dbReference type="GO" id="GO:0003700">
    <property type="term" value="F:DNA-binding transcription factor activity"/>
    <property type="evidence" value="ECO:0007669"/>
    <property type="project" value="InterPro"/>
</dbReference>
<dbReference type="InterPro" id="IPR000847">
    <property type="entry name" value="LysR_HTH_N"/>
</dbReference>
<dbReference type="FunFam" id="1.10.10.10:FF:000001">
    <property type="entry name" value="LysR family transcriptional regulator"/>
    <property type="match status" value="1"/>
</dbReference>
<comment type="caution">
    <text evidence="6">The sequence shown here is derived from an EMBL/GenBank/DDBJ whole genome shotgun (WGS) entry which is preliminary data.</text>
</comment>
<comment type="similarity">
    <text evidence="1">Belongs to the LysR transcriptional regulatory family.</text>
</comment>
<evidence type="ECO:0000259" key="5">
    <source>
        <dbReference type="PROSITE" id="PS50931"/>
    </source>
</evidence>
<sequence length="311" mass="33657">MQSEKFAEFLGVFVDVAREGSFSGAGRRRGRTPSSVGRQIDMLEQHLDSALFLRSTRLLTLTDAGEALLVRARQILDALADAQQELASMKGAVTGILRVACFPTFGKRYVLPVMGQLARQYPDLRLELDLTERLADPVAERLDLVIRIGDIADSTLIGTRIATQTRILCASPAYLAQAGTPGAFADLSGHRLIDKLHGADLLGWTDVLGQPARAFSAQPVFACDDFEAMRLAAHEGLGVAYLPDWVVGQDIQAGQLRQLFPEWSAQARACTGIYALRALRQPPARVTALLDALRAFIGHPPGWSVNPAASA</sequence>
<dbReference type="SUPFAM" id="SSF46785">
    <property type="entry name" value="Winged helix' DNA-binding domain"/>
    <property type="match status" value="1"/>
</dbReference>
<dbReference type="AlphaFoldDB" id="A0A7X4H0I4"/>
<dbReference type="Proteomes" id="UP000469734">
    <property type="component" value="Unassembled WGS sequence"/>
</dbReference>
<keyword evidence="3" id="KW-0238">DNA-binding</keyword>
<gene>
    <name evidence="6" type="ORF">GTP56_12880</name>
</gene>
<reference evidence="6 7" key="1">
    <citation type="submission" date="2019-12" db="EMBL/GenBank/DDBJ databases">
        <title>Novel species isolated from a subtropical stream in China.</title>
        <authorList>
            <person name="Lu H."/>
        </authorList>
    </citation>
    <scope>NUCLEOTIDE SEQUENCE [LARGE SCALE GENOMIC DNA]</scope>
    <source>
        <strain evidence="6 7">FT134W</strain>
    </source>
</reference>
<evidence type="ECO:0000256" key="1">
    <source>
        <dbReference type="ARBA" id="ARBA00009437"/>
    </source>
</evidence>
<evidence type="ECO:0000313" key="7">
    <source>
        <dbReference type="Proteomes" id="UP000469734"/>
    </source>
</evidence>
<feature type="domain" description="HTH lysR-type" evidence="5">
    <location>
        <begin position="12"/>
        <end position="62"/>
    </location>
</feature>
<dbReference type="EMBL" id="WWCR01000011">
    <property type="protein sequence ID" value="MYM73083.1"/>
    <property type="molecule type" value="Genomic_DNA"/>
</dbReference>
<dbReference type="PROSITE" id="PS50931">
    <property type="entry name" value="HTH_LYSR"/>
    <property type="match status" value="1"/>
</dbReference>
<dbReference type="CDD" id="cd08422">
    <property type="entry name" value="PBP2_CrgA_like"/>
    <property type="match status" value="1"/>
</dbReference>
<dbReference type="Gene3D" id="3.40.190.290">
    <property type="match status" value="1"/>
</dbReference>
<evidence type="ECO:0000256" key="4">
    <source>
        <dbReference type="ARBA" id="ARBA00023163"/>
    </source>
</evidence>
<dbReference type="PANTHER" id="PTHR30537">
    <property type="entry name" value="HTH-TYPE TRANSCRIPTIONAL REGULATOR"/>
    <property type="match status" value="1"/>
</dbReference>
<dbReference type="GO" id="GO:0006351">
    <property type="term" value="P:DNA-templated transcription"/>
    <property type="evidence" value="ECO:0007669"/>
    <property type="project" value="TreeGrafter"/>
</dbReference>
<keyword evidence="4" id="KW-0804">Transcription</keyword>
<evidence type="ECO:0000313" key="6">
    <source>
        <dbReference type="EMBL" id="MYM73083.1"/>
    </source>
</evidence>
<keyword evidence="2" id="KW-0805">Transcription regulation</keyword>
<organism evidence="6 7">
    <name type="scientific">Duganella margarita</name>
    <dbReference type="NCBI Taxonomy" id="2692170"/>
    <lineage>
        <taxon>Bacteria</taxon>
        <taxon>Pseudomonadati</taxon>
        <taxon>Pseudomonadota</taxon>
        <taxon>Betaproteobacteria</taxon>
        <taxon>Burkholderiales</taxon>
        <taxon>Oxalobacteraceae</taxon>
        <taxon>Telluria group</taxon>
        <taxon>Duganella</taxon>
    </lineage>
</organism>
<protein>
    <submittedName>
        <fullName evidence="6">LysR family transcriptional regulator</fullName>
    </submittedName>
</protein>
<dbReference type="Pfam" id="PF00126">
    <property type="entry name" value="HTH_1"/>
    <property type="match status" value="1"/>
</dbReference>
<evidence type="ECO:0000256" key="3">
    <source>
        <dbReference type="ARBA" id="ARBA00023125"/>
    </source>
</evidence>
<dbReference type="InterPro" id="IPR058163">
    <property type="entry name" value="LysR-type_TF_proteobact-type"/>
</dbReference>
<dbReference type="InterPro" id="IPR036388">
    <property type="entry name" value="WH-like_DNA-bd_sf"/>
</dbReference>
<dbReference type="RefSeq" id="WP_161050361.1">
    <property type="nucleotide sequence ID" value="NZ_WWCR01000011.1"/>
</dbReference>
<dbReference type="Pfam" id="PF03466">
    <property type="entry name" value="LysR_substrate"/>
    <property type="match status" value="1"/>
</dbReference>
<proteinExistence type="inferred from homology"/>
<dbReference type="GO" id="GO:0043565">
    <property type="term" value="F:sequence-specific DNA binding"/>
    <property type="evidence" value="ECO:0007669"/>
    <property type="project" value="TreeGrafter"/>
</dbReference>
<dbReference type="InterPro" id="IPR005119">
    <property type="entry name" value="LysR_subst-bd"/>
</dbReference>